<proteinExistence type="predicted"/>
<organism evidence="1 2">
    <name type="scientific">Trichonephila inaurata madagascariensis</name>
    <dbReference type="NCBI Taxonomy" id="2747483"/>
    <lineage>
        <taxon>Eukaryota</taxon>
        <taxon>Metazoa</taxon>
        <taxon>Ecdysozoa</taxon>
        <taxon>Arthropoda</taxon>
        <taxon>Chelicerata</taxon>
        <taxon>Arachnida</taxon>
        <taxon>Araneae</taxon>
        <taxon>Araneomorphae</taxon>
        <taxon>Entelegynae</taxon>
        <taxon>Araneoidea</taxon>
        <taxon>Nephilidae</taxon>
        <taxon>Trichonephila</taxon>
        <taxon>Trichonephila inaurata</taxon>
    </lineage>
</organism>
<dbReference type="EMBL" id="BMAV01002548">
    <property type="protein sequence ID" value="GFY41491.1"/>
    <property type="molecule type" value="Genomic_DNA"/>
</dbReference>
<accession>A0A8X7BQZ6</accession>
<reference evidence="1" key="1">
    <citation type="submission" date="2020-08" db="EMBL/GenBank/DDBJ databases">
        <title>Multicomponent nature underlies the extraordinary mechanical properties of spider dragline silk.</title>
        <authorList>
            <person name="Kono N."/>
            <person name="Nakamura H."/>
            <person name="Mori M."/>
            <person name="Yoshida Y."/>
            <person name="Ohtoshi R."/>
            <person name="Malay A.D."/>
            <person name="Moran D.A.P."/>
            <person name="Tomita M."/>
            <person name="Numata K."/>
            <person name="Arakawa K."/>
        </authorList>
    </citation>
    <scope>NUCLEOTIDE SEQUENCE</scope>
</reference>
<comment type="caution">
    <text evidence="1">The sequence shown here is derived from an EMBL/GenBank/DDBJ whole genome shotgun (WGS) entry which is preliminary data.</text>
</comment>
<gene>
    <name evidence="1" type="ORF">TNIN_478471</name>
</gene>
<name>A0A8X7BQZ6_9ARAC</name>
<dbReference type="OrthoDB" id="10289568at2759"/>
<evidence type="ECO:0000313" key="1">
    <source>
        <dbReference type="EMBL" id="GFY41491.1"/>
    </source>
</evidence>
<evidence type="ECO:0000313" key="2">
    <source>
        <dbReference type="Proteomes" id="UP000886998"/>
    </source>
</evidence>
<dbReference type="Proteomes" id="UP000886998">
    <property type="component" value="Unassembled WGS sequence"/>
</dbReference>
<dbReference type="AlphaFoldDB" id="A0A8X7BQZ6"/>
<sequence length="86" mass="9955">MHREITLLMKNKNRFQGMLSPPFYFPVIDQESGGHRSKVKYAVYNTRLRSNSLNARIANFQAFLPVLSQKDISFSLFASFMFEAFG</sequence>
<keyword evidence="2" id="KW-1185">Reference proteome</keyword>
<protein>
    <submittedName>
        <fullName evidence="1">Uncharacterized protein</fullName>
    </submittedName>
</protein>